<evidence type="ECO:0000256" key="8">
    <source>
        <dbReference type="ARBA" id="ARBA00022694"/>
    </source>
</evidence>
<reference evidence="18" key="1">
    <citation type="submission" date="2020-10" db="EMBL/GenBank/DDBJ databases">
        <authorList>
            <person name="Gilroy R."/>
        </authorList>
    </citation>
    <scope>NUCLEOTIDE SEQUENCE</scope>
    <source>
        <strain evidence="18">CHK187-14744</strain>
    </source>
</reference>
<keyword evidence="11" id="KW-0411">Iron-sulfur</keyword>
<comment type="similarity">
    <text evidence="14">Belongs to the methylthiotransferase family. MtaB subfamily.</text>
</comment>
<comment type="function">
    <text evidence="2">Catalyzes the methylthiolation of N6-threonylcarbamoyladenosine (t(6)A), leading to the formation of 2-methylthio-N6-threonylcarbamoyladenosine (ms(2)t(6)A) at position 37 in tRNAs that read codons beginning with adenine.</text>
</comment>
<dbReference type="InterPro" id="IPR013848">
    <property type="entry name" value="Methylthiotransferase_N"/>
</dbReference>
<dbReference type="SFLD" id="SFLDS00029">
    <property type="entry name" value="Radical_SAM"/>
    <property type="match status" value="1"/>
</dbReference>
<dbReference type="Pfam" id="PF04055">
    <property type="entry name" value="Radical_SAM"/>
    <property type="match status" value="1"/>
</dbReference>
<dbReference type="InterPro" id="IPR020612">
    <property type="entry name" value="Methylthiotransferase_CS"/>
</dbReference>
<keyword evidence="8" id="KW-0819">tRNA processing</keyword>
<evidence type="ECO:0000256" key="7">
    <source>
        <dbReference type="ARBA" id="ARBA00022691"/>
    </source>
</evidence>
<evidence type="ECO:0000256" key="11">
    <source>
        <dbReference type="ARBA" id="ARBA00023014"/>
    </source>
</evidence>
<dbReference type="PROSITE" id="PS51918">
    <property type="entry name" value="RADICAL_SAM"/>
    <property type="match status" value="1"/>
</dbReference>
<dbReference type="PROSITE" id="PS01278">
    <property type="entry name" value="MTTASE_RADICAL"/>
    <property type="match status" value="1"/>
</dbReference>
<sequence>MNRVAFYTLGCKVNQYETDAMSELFVKRGYALVDFQEPADIYIINTCTVTNMADRKSRQMIRRARKRNPQAIIAAVGCYVQADPEACAKDPMIDLTVGNNHKTQIVDLVENYMSQHRKMDQMSDMTHCETYEDMMIHSVTGHTRAYIKIQDGCNQFCSYCIIPFARGRVRSRQPEDILEEVGGLAQRGYKEIVLTGIHMSSYGKDFEQPETALIRLVEALGKIPGIERIRFGSLEPGIIDEDFVRRLKAVPFFCPHFHLSLQSGCAETLKRMNRRYTPEEYMDKCRIIRKYFDRPAFTTDVIVGFPGETDEEFEETEKFLKEVAFAQLHVFKYSKRQGTKAAAMKEQIPDSIKEERSRRLLALSERLQADYRRLCQDKRLEILLEESVETADGTYWTGHSREYLKCGIRLEGDWTNRLVYGQISQKTYEDFVICERMD</sequence>
<evidence type="ECO:0000256" key="12">
    <source>
        <dbReference type="ARBA" id="ARBA00031213"/>
    </source>
</evidence>
<dbReference type="EMBL" id="DVLT01000037">
    <property type="protein sequence ID" value="HIU02666.1"/>
    <property type="molecule type" value="Genomic_DNA"/>
</dbReference>
<evidence type="ECO:0000313" key="19">
    <source>
        <dbReference type="Proteomes" id="UP000824164"/>
    </source>
</evidence>
<dbReference type="Pfam" id="PF00919">
    <property type="entry name" value="UPF0004"/>
    <property type="match status" value="1"/>
</dbReference>
<keyword evidence="6" id="KW-0808">Transferase</keyword>
<dbReference type="PANTHER" id="PTHR11918">
    <property type="entry name" value="RADICAL SAM PROTEINS"/>
    <property type="match status" value="1"/>
</dbReference>
<evidence type="ECO:0000256" key="15">
    <source>
        <dbReference type="ARBA" id="ARBA00069898"/>
    </source>
</evidence>
<evidence type="ECO:0000313" key="18">
    <source>
        <dbReference type="EMBL" id="HIU02666.1"/>
    </source>
</evidence>
<accession>A0A9D1HG62</accession>
<dbReference type="InterPro" id="IPR005839">
    <property type="entry name" value="Methylthiotransferase"/>
</dbReference>
<dbReference type="Gene3D" id="3.80.30.20">
    <property type="entry name" value="tm_1862 like domain"/>
    <property type="match status" value="1"/>
</dbReference>
<keyword evidence="4" id="KW-0004">4Fe-4S</keyword>
<keyword evidence="7" id="KW-0949">S-adenosyl-L-methionine</keyword>
<dbReference type="InterPro" id="IPR007197">
    <property type="entry name" value="rSAM"/>
</dbReference>
<dbReference type="SFLD" id="SFLDG01061">
    <property type="entry name" value="methylthiotransferase"/>
    <property type="match status" value="1"/>
</dbReference>
<dbReference type="FunFam" id="3.80.30.20:FF:000001">
    <property type="entry name" value="tRNA-2-methylthio-N(6)-dimethylallyladenosine synthase 2"/>
    <property type="match status" value="1"/>
</dbReference>
<evidence type="ECO:0000256" key="3">
    <source>
        <dbReference type="ARBA" id="ARBA00013273"/>
    </source>
</evidence>
<gene>
    <name evidence="18" type="primary">mtaB</name>
    <name evidence="18" type="ORF">IAB63_05385</name>
</gene>
<feature type="domain" description="MTTase N-terminal" evidence="16">
    <location>
        <begin position="2"/>
        <end position="114"/>
    </location>
</feature>
<dbReference type="PANTHER" id="PTHR11918:SF45">
    <property type="entry name" value="THREONYLCARBAMOYLADENOSINE TRNA METHYLTHIOTRANSFERASE"/>
    <property type="match status" value="1"/>
</dbReference>
<dbReference type="CDD" id="cd01335">
    <property type="entry name" value="Radical_SAM"/>
    <property type="match status" value="1"/>
</dbReference>
<dbReference type="InterPro" id="IPR038135">
    <property type="entry name" value="Methylthiotransferase_N_sf"/>
</dbReference>
<evidence type="ECO:0000256" key="14">
    <source>
        <dbReference type="ARBA" id="ARBA00061574"/>
    </source>
</evidence>
<dbReference type="FunFam" id="3.40.50.12160:FF:000004">
    <property type="entry name" value="Threonylcarbamoyladenosine tRNA methylthiotransferase MtaB"/>
    <property type="match status" value="1"/>
</dbReference>
<dbReference type="SUPFAM" id="SSF102114">
    <property type="entry name" value="Radical SAM enzymes"/>
    <property type="match status" value="1"/>
</dbReference>
<evidence type="ECO:0000256" key="1">
    <source>
        <dbReference type="ARBA" id="ARBA00001966"/>
    </source>
</evidence>
<name>A0A9D1HG62_9FIRM</name>
<dbReference type="InterPro" id="IPR006638">
    <property type="entry name" value="Elp3/MiaA/NifB-like_rSAM"/>
</dbReference>
<dbReference type="AlphaFoldDB" id="A0A9D1HG62"/>
<dbReference type="InterPro" id="IPR034557">
    <property type="entry name" value="ThrcA_tRNA_MEthiotransferase"/>
</dbReference>
<evidence type="ECO:0000256" key="9">
    <source>
        <dbReference type="ARBA" id="ARBA00022723"/>
    </source>
</evidence>
<reference evidence="18" key="2">
    <citation type="journal article" date="2021" name="PeerJ">
        <title>Extensive microbial diversity within the chicken gut microbiome revealed by metagenomics and culture.</title>
        <authorList>
            <person name="Gilroy R."/>
            <person name="Ravi A."/>
            <person name="Getino M."/>
            <person name="Pursley I."/>
            <person name="Horton D.L."/>
            <person name="Alikhan N.F."/>
            <person name="Baker D."/>
            <person name="Gharbi K."/>
            <person name="Hall N."/>
            <person name="Watson M."/>
            <person name="Adriaenssens E.M."/>
            <person name="Foster-Nyarko E."/>
            <person name="Jarju S."/>
            <person name="Secka A."/>
            <person name="Antonio M."/>
            <person name="Oren A."/>
            <person name="Chaudhuri R.R."/>
            <person name="La Ragione R."/>
            <person name="Hildebrand F."/>
            <person name="Pallen M.J."/>
        </authorList>
    </citation>
    <scope>NUCLEOTIDE SEQUENCE</scope>
    <source>
        <strain evidence="18">CHK187-14744</strain>
    </source>
</reference>
<dbReference type="Proteomes" id="UP000824164">
    <property type="component" value="Unassembled WGS sequence"/>
</dbReference>
<dbReference type="GO" id="GO:0051539">
    <property type="term" value="F:4 iron, 4 sulfur cluster binding"/>
    <property type="evidence" value="ECO:0007669"/>
    <property type="project" value="UniProtKB-KW"/>
</dbReference>
<comment type="catalytic activity">
    <reaction evidence="13">
        <text>N(6)-L-threonylcarbamoyladenosine(37) in tRNA + (sulfur carrier)-SH + AH2 + 2 S-adenosyl-L-methionine = 2-methylsulfanyl-N(6)-L-threonylcarbamoyladenosine(37) in tRNA + (sulfur carrier)-H + 5'-deoxyadenosine + L-methionine + A + S-adenosyl-L-homocysteine + 2 H(+)</text>
        <dbReference type="Rhea" id="RHEA:37075"/>
        <dbReference type="Rhea" id="RHEA-COMP:10163"/>
        <dbReference type="Rhea" id="RHEA-COMP:11092"/>
        <dbReference type="Rhea" id="RHEA-COMP:14737"/>
        <dbReference type="Rhea" id="RHEA-COMP:14739"/>
        <dbReference type="ChEBI" id="CHEBI:13193"/>
        <dbReference type="ChEBI" id="CHEBI:15378"/>
        <dbReference type="ChEBI" id="CHEBI:17319"/>
        <dbReference type="ChEBI" id="CHEBI:17499"/>
        <dbReference type="ChEBI" id="CHEBI:29917"/>
        <dbReference type="ChEBI" id="CHEBI:57844"/>
        <dbReference type="ChEBI" id="CHEBI:57856"/>
        <dbReference type="ChEBI" id="CHEBI:59789"/>
        <dbReference type="ChEBI" id="CHEBI:64428"/>
        <dbReference type="ChEBI" id="CHEBI:74418"/>
        <dbReference type="ChEBI" id="CHEBI:74420"/>
        <dbReference type="EC" id="2.8.4.5"/>
    </reaction>
</comment>
<organism evidence="18 19">
    <name type="scientific">Candidatus Onthocola gallistercoris</name>
    <dbReference type="NCBI Taxonomy" id="2840876"/>
    <lineage>
        <taxon>Bacteria</taxon>
        <taxon>Bacillati</taxon>
        <taxon>Bacillota</taxon>
        <taxon>Bacilli</taxon>
        <taxon>Candidatus Onthocola</taxon>
    </lineage>
</organism>
<proteinExistence type="inferred from homology"/>
<comment type="caution">
    <text evidence="18">The sequence shown here is derived from an EMBL/GenBank/DDBJ whole genome shotgun (WGS) entry which is preliminary data.</text>
</comment>
<keyword evidence="5" id="KW-0963">Cytoplasm</keyword>
<evidence type="ECO:0000259" key="17">
    <source>
        <dbReference type="PROSITE" id="PS51918"/>
    </source>
</evidence>
<evidence type="ECO:0000259" key="16">
    <source>
        <dbReference type="PROSITE" id="PS51449"/>
    </source>
</evidence>
<dbReference type="Gene3D" id="3.40.50.12160">
    <property type="entry name" value="Methylthiotransferase, N-terminal domain"/>
    <property type="match status" value="1"/>
</dbReference>
<evidence type="ECO:0000256" key="10">
    <source>
        <dbReference type="ARBA" id="ARBA00023004"/>
    </source>
</evidence>
<evidence type="ECO:0000256" key="4">
    <source>
        <dbReference type="ARBA" id="ARBA00022485"/>
    </source>
</evidence>
<dbReference type="EC" id="2.8.4.5" evidence="3"/>
<dbReference type="GO" id="GO:0035598">
    <property type="term" value="F:tRNA (N(6)-L-threonylcarbamoyladenosine(37)-C(2))-methylthiotransferase activity"/>
    <property type="evidence" value="ECO:0007669"/>
    <property type="project" value="UniProtKB-EC"/>
</dbReference>
<dbReference type="SMART" id="SM00729">
    <property type="entry name" value="Elp3"/>
    <property type="match status" value="1"/>
</dbReference>
<evidence type="ECO:0000256" key="5">
    <source>
        <dbReference type="ARBA" id="ARBA00022490"/>
    </source>
</evidence>
<evidence type="ECO:0000256" key="2">
    <source>
        <dbReference type="ARBA" id="ARBA00002399"/>
    </source>
</evidence>
<keyword evidence="10" id="KW-0408">Iron</keyword>
<dbReference type="NCBIfam" id="TIGR00089">
    <property type="entry name" value="MiaB/RimO family radical SAM methylthiotransferase"/>
    <property type="match status" value="1"/>
</dbReference>
<dbReference type="NCBIfam" id="TIGR01579">
    <property type="entry name" value="MiaB-like-C"/>
    <property type="match status" value="1"/>
</dbReference>
<evidence type="ECO:0000256" key="6">
    <source>
        <dbReference type="ARBA" id="ARBA00022679"/>
    </source>
</evidence>
<dbReference type="PROSITE" id="PS51449">
    <property type="entry name" value="MTTASE_N"/>
    <property type="match status" value="1"/>
</dbReference>
<dbReference type="SFLD" id="SFLDG01082">
    <property type="entry name" value="B12-binding_domain_containing"/>
    <property type="match status" value="1"/>
</dbReference>
<evidence type="ECO:0000256" key="13">
    <source>
        <dbReference type="ARBA" id="ARBA00051661"/>
    </source>
</evidence>
<comment type="cofactor">
    <cofactor evidence="1">
        <name>[4Fe-4S] cluster</name>
        <dbReference type="ChEBI" id="CHEBI:49883"/>
    </cofactor>
</comment>
<dbReference type="GO" id="GO:0046872">
    <property type="term" value="F:metal ion binding"/>
    <property type="evidence" value="ECO:0007669"/>
    <property type="project" value="UniProtKB-KW"/>
</dbReference>
<dbReference type="SFLD" id="SFLDF00295">
    <property type="entry name" value="threonylcarbamoyladenosine_tRN"/>
    <property type="match status" value="1"/>
</dbReference>
<feature type="domain" description="Radical SAM core" evidence="17">
    <location>
        <begin position="139"/>
        <end position="370"/>
    </location>
</feature>
<dbReference type="InterPro" id="IPR023404">
    <property type="entry name" value="rSAM_horseshoe"/>
</dbReference>
<dbReference type="InterPro" id="IPR058240">
    <property type="entry name" value="rSAM_sf"/>
</dbReference>
<dbReference type="InterPro" id="IPR006467">
    <property type="entry name" value="MiaB-like_bact"/>
</dbReference>
<protein>
    <recommendedName>
        <fullName evidence="15">Threonylcarbamoyladenosine tRNA methylthiotransferase MtaB</fullName>
        <ecNumber evidence="3">2.8.4.5</ecNumber>
    </recommendedName>
    <alternativeName>
        <fullName evidence="12">tRNA-t(6)A37 methylthiotransferase</fullName>
    </alternativeName>
</protein>
<keyword evidence="9" id="KW-0479">Metal-binding</keyword>